<dbReference type="Proteomes" id="UP000298416">
    <property type="component" value="Unassembled WGS sequence"/>
</dbReference>
<organism evidence="3">
    <name type="scientific">Salvia splendens</name>
    <name type="common">Scarlet sage</name>
    <dbReference type="NCBI Taxonomy" id="180675"/>
    <lineage>
        <taxon>Eukaryota</taxon>
        <taxon>Viridiplantae</taxon>
        <taxon>Streptophyta</taxon>
        <taxon>Embryophyta</taxon>
        <taxon>Tracheophyta</taxon>
        <taxon>Spermatophyta</taxon>
        <taxon>Magnoliopsida</taxon>
        <taxon>eudicotyledons</taxon>
        <taxon>Gunneridae</taxon>
        <taxon>Pentapetalae</taxon>
        <taxon>asterids</taxon>
        <taxon>lamiids</taxon>
        <taxon>Lamiales</taxon>
        <taxon>Lamiaceae</taxon>
        <taxon>Nepetoideae</taxon>
        <taxon>Mentheae</taxon>
        <taxon>Salviinae</taxon>
        <taxon>Salvia</taxon>
        <taxon>Salvia subgen. Calosphace</taxon>
        <taxon>core Calosphace</taxon>
    </lineage>
</organism>
<accession>A0A8X8WVL8</accession>
<dbReference type="InterPro" id="IPR053063">
    <property type="entry name" value="PWWP_domain_containing_PDP"/>
</dbReference>
<proteinExistence type="predicted"/>
<feature type="region of interest" description="Disordered" evidence="1">
    <location>
        <begin position="984"/>
        <end position="1026"/>
    </location>
</feature>
<comment type="caution">
    <text evidence="3">The sequence shown here is derived from an EMBL/GenBank/DDBJ whole genome shotgun (WGS) entry which is preliminary data.</text>
</comment>
<reference evidence="3" key="1">
    <citation type="submission" date="2018-01" db="EMBL/GenBank/DDBJ databases">
        <authorList>
            <person name="Mao J.F."/>
        </authorList>
    </citation>
    <scope>NUCLEOTIDE SEQUENCE</scope>
    <source>
        <strain evidence="3">Huo1</strain>
        <tissue evidence="3">Leaf</tissue>
    </source>
</reference>
<dbReference type="InterPro" id="IPR000313">
    <property type="entry name" value="PWWP_dom"/>
</dbReference>
<sequence length="1184" mass="130324">MESGKKPETLEEGFLESNLSRDELFCSEVLEDGSFVGCLADACSSQNELRNLGLARLFGKDGVDVVAEYDRMSEVSVFGYSDEQMLVPLHGNDVCNDDFPVLKEELTFSGNDGDQSAKVEEYVGKISDTLHCDERFRNGEVEAPVETCDDVLHPHDPGSPTKIEVSGNSINLFVEVFGPLGGISDDGLDHPVQYTSGESDFKHDFLPNENGTLSNGNRYWSSMYEKDEDIIGECDRTFDNGDIVWIRTKTQSWWPGMVCYPSPALRDMAKLRYLVKYYGTSSIVWCDNTDLRPFVEYFEQISGQNNSRVFFNSVERAVCEIGFRVRLKMTCLCFAKDSQPLDSQWSLKTKEENFMSKQKASMFDDMSLSQFQPATFVAEIRDLARSIHVPGKIELMVMKSRVSPFYRSIGHFELPLQLLRSDVNDENHMNTYGVGGNSAEANGGIVTKTRTYRKRKNPDDKLTSSDKGMESRERKKSRYLSYPYVDAIKGGEKEGLAQSSGLQGSCSGLDSRKRGTNNPSKERHIVSKADDISACSADLLAELFSSARDCSYISRSKYSDSLKRFYCSFRMFAFVDADIASEVGGDQPALVLEADEQVGGSKVLKKSKKQKASTASAKDSVENAVDGNQKAKDMVVRKRGRKKEQVTNSVEQMTGIRVGKESENHEANLAPGSLENANTASAKDSVENAVDGNQKAKDIVVRKRGRKKKEQVTISVEHMTGIRVGKESENQEANLAPGSLEIANKTENLLAKQKTNEEREKSTPAGLQSVQNPLPNIYPKSPWMISFHQACSNLFKSSKTPQKRVGSTPGLADTNSIPILPDLNGIHPAFPVVHIPVGVPTSNAVTPMDHIPVGIPTSNLVIPLPDKKIKMEGLVSPTINGLHHINFASDSSSKDVPPPFQNTSAINGVTDIHQGLKGDFTAQAPNPVTMNSFIQHSLQMGSFLSSGNPKPRKRKRKEKTACQVAPSIPDLNGNVLDTTQLNGNVLDTAPLGTATPEGSHVPPEGQPQRKRRNKNQSDESDGGSVLLNFAPGSVPLKETLVATFSRFGLLKESEIEFASDNSVKIVYERSSYARFAFRSLEKSHGFGESLLSFNLDSSMPDLPKLMIKTSPQLQTFVPVHVGACKNRTTKVGEAPDIALIRQNVEMMKSTLEKAGSNLSQEMRDKLEKEVEGFLEKISSVAGSS</sequence>
<dbReference type="AlphaFoldDB" id="A0A8X8WVL8"/>
<gene>
    <name evidence="3" type="ORF">SASPL_138526</name>
</gene>
<dbReference type="EMBL" id="PNBA02000014">
    <property type="protein sequence ID" value="KAG6401662.1"/>
    <property type="molecule type" value="Genomic_DNA"/>
</dbReference>
<evidence type="ECO:0000313" key="4">
    <source>
        <dbReference type="Proteomes" id="UP000298416"/>
    </source>
</evidence>
<feature type="compositionally biased region" description="Low complexity" evidence="1">
    <location>
        <begin position="496"/>
        <end position="509"/>
    </location>
</feature>
<dbReference type="SUPFAM" id="SSF63748">
    <property type="entry name" value="Tudor/PWWP/MBT"/>
    <property type="match status" value="1"/>
</dbReference>
<dbReference type="PANTHER" id="PTHR42851">
    <property type="entry name" value="ALDOLASE-RELATED"/>
    <property type="match status" value="1"/>
</dbReference>
<dbReference type="Gene3D" id="2.30.30.140">
    <property type="match status" value="1"/>
</dbReference>
<evidence type="ECO:0000313" key="3">
    <source>
        <dbReference type="EMBL" id="KAG6401662.1"/>
    </source>
</evidence>
<name>A0A8X8WVL8_SALSN</name>
<dbReference type="OrthoDB" id="21615at2759"/>
<keyword evidence="4" id="KW-1185">Reference proteome</keyword>
<feature type="region of interest" description="Disordered" evidence="1">
    <location>
        <begin position="941"/>
        <end position="962"/>
    </location>
</feature>
<feature type="region of interest" description="Disordered" evidence="1">
    <location>
        <begin position="432"/>
        <end position="475"/>
    </location>
</feature>
<evidence type="ECO:0000259" key="2">
    <source>
        <dbReference type="PROSITE" id="PS50812"/>
    </source>
</evidence>
<dbReference type="PROSITE" id="PS50812">
    <property type="entry name" value="PWWP"/>
    <property type="match status" value="1"/>
</dbReference>
<protein>
    <recommendedName>
        <fullName evidence="2">PWWP domain-containing protein</fullName>
    </recommendedName>
</protein>
<reference evidence="3" key="2">
    <citation type="submission" date="2020-08" db="EMBL/GenBank/DDBJ databases">
        <title>Plant Genome Project.</title>
        <authorList>
            <person name="Zhang R.-G."/>
        </authorList>
    </citation>
    <scope>NUCLEOTIDE SEQUENCE</scope>
    <source>
        <strain evidence="3">Huo1</strain>
        <tissue evidence="3">Leaf</tissue>
    </source>
</reference>
<dbReference type="CDD" id="cd05162">
    <property type="entry name" value="PWWP"/>
    <property type="match status" value="1"/>
</dbReference>
<evidence type="ECO:0000256" key="1">
    <source>
        <dbReference type="SAM" id="MobiDB-lite"/>
    </source>
</evidence>
<feature type="domain" description="PWWP" evidence="2">
    <location>
        <begin position="240"/>
        <end position="297"/>
    </location>
</feature>
<feature type="compositionally biased region" description="Basic and acidic residues" evidence="1">
    <location>
        <begin position="457"/>
        <end position="473"/>
    </location>
</feature>
<dbReference type="Pfam" id="PF00855">
    <property type="entry name" value="PWWP"/>
    <property type="match status" value="1"/>
</dbReference>
<dbReference type="PANTHER" id="PTHR42851:SF8">
    <property type="entry name" value="PWWP DOMAIN-CONTAINING PROTEIN"/>
    <property type="match status" value="1"/>
</dbReference>
<feature type="region of interest" description="Disordered" evidence="1">
    <location>
        <begin position="754"/>
        <end position="773"/>
    </location>
</feature>
<feature type="region of interest" description="Disordered" evidence="1">
    <location>
        <begin position="495"/>
        <end position="525"/>
    </location>
</feature>